<dbReference type="AlphaFoldDB" id="A0A7X0J6I5"/>
<sequence>MKLKIIFVIISVIFLLAVFFFLKGKYDQYQWSKAIVTPEHRLQPGSFIFYQTSGMVTDGGSQSWQYKHDYDIKIVVRIDKDYVILAGVEQFSIENELAEDKFTSEAERYEKMKSRITGKIVTRISADDLYKQGGDGYTLTKYLKEKYPDLLKSGYYYKDDLPELKNKALPSDIGGILSYVPWVYSAEGIRQEGKLVPYSMTNVFDGVPRLVTSESKNIELIINKK</sequence>
<keyword evidence="1" id="KW-1133">Transmembrane helix</keyword>
<proteinExistence type="predicted"/>
<feature type="transmembrane region" description="Helical" evidence="1">
    <location>
        <begin position="6"/>
        <end position="22"/>
    </location>
</feature>
<organism evidence="2 3">
    <name type="scientific">Pedobacter cryoconitis</name>
    <dbReference type="NCBI Taxonomy" id="188932"/>
    <lineage>
        <taxon>Bacteria</taxon>
        <taxon>Pseudomonadati</taxon>
        <taxon>Bacteroidota</taxon>
        <taxon>Sphingobacteriia</taxon>
        <taxon>Sphingobacteriales</taxon>
        <taxon>Sphingobacteriaceae</taxon>
        <taxon>Pedobacter</taxon>
    </lineage>
</organism>
<accession>A0A7X0J6I5</accession>
<dbReference type="RefSeq" id="WP_184628289.1">
    <property type="nucleotide sequence ID" value="NZ_JACHCC010000012.1"/>
</dbReference>
<keyword evidence="1" id="KW-0472">Membrane</keyword>
<dbReference type="EMBL" id="JACHCC010000012">
    <property type="protein sequence ID" value="MBB6502015.1"/>
    <property type="molecule type" value="Genomic_DNA"/>
</dbReference>
<name>A0A7X0J6I5_9SPHI</name>
<protein>
    <submittedName>
        <fullName evidence="2">Uncharacterized protein</fullName>
    </submittedName>
</protein>
<comment type="caution">
    <text evidence="2">The sequence shown here is derived from an EMBL/GenBank/DDBJ whole genome shotgun (WGS) entry which is preliminary data.</text>
</comment>
<keyword evidence="1" id="KW-0812">Transmembrane</keyword>
<gene>
    <name evidence="2" type="ORF">HDF25_004192</name>
</gene>
<dbReference type="Proteomes" id="UP000521017">
    <property type="component" value="Unassembled WGS sequence"/>
</dbReference>
<evidence type="ECO:0000256" key="1">
    <source>
        <dbReference type="SAM" id="Phobius"/>
    </source>
</evidence>
<evidence type="ECO:0000313" key="3">
    <source>
        <dbReference type="Proteomes" id="UP000521017"/>
    </source>
</evidence>
<evidence type="ECO:0000313" key="2">
    <source>
        <dbReference type="EMBL" id="MBB6502015.1"/>
    </source>
</evidence>
<reference evidence="2 3" key="1">
    <citation type="submission" date="2020-08" db="EMBL/GenBank/DDBJ databases">
        <title>Genomic Encyclopedia of Type Strains, Phase IV (KMG-V): Genome sequencing to study the core and pangenomes of soil and plant-associated prokaryotes.</title>
        <authorList>
            <person name="Whitman W."/>
        </authorList>
    </citation>
    <scope>NUCLEOTIDE SEQUENCE [LARGE SCALE GENOMIC DNA]</scope>
    <source>
        <strain evidence="2 3">M2T3</strain>
    </source>
</reference>